<dbReference type="RefSeq" id="WP_266058427.1">
    <property type="nucleotide sequence ID" value="NZ_JAPFQN010000011.1"/>
</dbReference>
<reference evidence="1 2" key="1">
    <citation type="submission" date="2022-11" db="EMBL/GenBank/DDBJ databases">
        <title>The characterization of three novel Bacteroidetes species and genomic analysis of their roles in tidal elemental geochemical cycles.</title>
        <authorList>
            <person name="Ma K."/>
        </authorList>
    </citation>
    <scope>NUCLEOTIDE SEQUENCE [LARGE SCALE GENOMIC DNA]</scope>
    <source>
        <strain evidence="1 2">M17</strain>
    </source>
</reference>
<evidence type="ECO:0000313" key="1">
    <source>
        <dbReference type="EMBL" id="MCX2745826.1"/>
    </source>
</evidence>
<gene>
    <name evidence="1" type="ORF">OO013_18230</name>
</gene>
<organism evidence="1 2">
    <name type="scientific">Mangrovivirga halotolerans</name>
    <dbReference type="NCBI Taxonomy" id="2993936"/>
    <lineage>
        <taxon>Bacteria</taxon>
        <taxon>Pseudomonadati</taxon>
        <taxon>Bacteroidota</taxon>
        <taxon>Cytophagia</taxon>
        <taxon>Cytophagales</taxon>
        <taxon>Mangrovivirgaceae</taxon>
        <taxon>Mangrovivirga</taxon>
    </lineage>
</organism>
<dbReference type="Proteomes" id="UP001209885">
    <property type="component" value="Unassembled WGS sequence"/>
</dbReference>
<proteinExistence type="predicted"/>
<name>A0ABT3RVN1_9BACT</name>
<protein>
    <submittedName>
        <fullName evidence="1">Uncharacterized protein</fullName>
    </submittedName>
</protein>
<evidence type="ECO:0000313" key="2">
    <source>
        <dbReference type="Proteomes" id="UP001209885"/>
    </source>
</evidence>
<keyword evidence="2" id="KW-1185">Reference proteome</keyword>
<accession>A0ABT3RVN1</accession>
<comment type="caution">
    <text evidence="1">The sequence shown here is derived from an EMBL/GenBank/DDBJ whole genome shotgun (WGS) entry which is preliminary data.</text>
</comment>
<dbReference type="EMBL" id="JAPFQN010000011">
    <property type="protein sequence ID" value="MCX2745826.1"/>
    <property type="molecule type" value="Genomic_DNA"/>
</dbReference>
<sequence length="260" mass="30601">MGQLVDKSEFDRLVIVDEFNSNYNIIFGRVYKINLHDSLPQLILYNEYKSPDTLADFYKNFIPNFDQIQNNENKKIIGQINSEKIDDFIEVLNQPKGLSDLLEFYQIDSTWYLKNKDRIIEKWLANNTKLDKLEKEYGKYILNDFEKFRIMAYRHILQSNTSGYSSVTVAFENDTDTLIIHSTGQESFLIPWLSGTTYKNYDPNLSALVSQFLPSDIIINKNTLNPTIEDFEDRILQQLTFKVGFVNRKKFKKLLKEKSR</sequence>